<organism evidence="14">
    <name type="scientific">Xenopus tropicalis</name>
    <name type="common">Western clawed frog</name>
    <name type="synonym">Silurana tropicalis</name>
    <dbReference type="NCBI Taxonomy" id="8364"/>
    <lineage>
        <taxon>Eukaryota</taxon>
        <taxon>Metazoa</taxon>
        <taxon>Chordata</taxon>
        <taxon>Craniata</taxon>
        <taxon>Vertebrata</taxon>
        <taxon>Euteleostomi</taxon>
        <taxon>Amphibia</taxon>
        <taxon>Batrachia</taxon>
        <taxon>Anura</taxon>
        <taxon>Pipoidea</taxon>
        <taxon>Pipidae</taxon>
        <taxon>Xenopodinae</taxon>
        <taxon>Xenopus</taxon>
        <taxon>Silurana</taxon>
    </lineage>
</organism>
<dbReference type="Gene3D" id="2.20.130.20">
    <property type="match status" value="1"/>
</dbReference>
<dbReference type="PANTHER" id="PTHR11412">
    <property type="entry name" value="MACROGLOBULIN / COMPLEMENT"/>
    <property type="match status" value="1"/>
</dbReference>
<dbReference type="Gene3D" id="2.60.120.1540">
    <property type="match status" value="1"/>
</dbReference>
<evidence type="ECO:0000256" key="8">
    <source>
        <dbReference type="ARBA" id="ARBA00023180"/>
    </source>
</evidence>
<dbReference type="Gene3D" id="2.60.40.10">
    <property type="entry name" value="Immunoglobulins"/>
    <property type="match status" value="1"/>
</dbReference>
<dbReference type="PANTHER" id="PTHR11412:SF179">
    <property type="entry name" value="ALPHA-2-MACROGLOBULIN"/>
    <property type="match status" value="1"/>
</dbReference>
<keyword evidence="6" id="KW-0722">Serine protease inhibitor</keyword>
<sequence>MQKVPEMGTMFLRRFLCWVSILGLIGGVAAKPQYAFSVPFVLTPGENTIACMNFLDLDEPLHLHVYLAINGTNHTVFTDEIPARDTFRCKEFQVPDVEINEYSEPPVITMVATGQELVIVKHRTVAFNRNNNIYLVQLDTPIHRPGHKVQFRVISLDSQFRPVNEEYSTVNIIGPSGTPLAEWHNLTAEHGVVPLDFPLPNDAPLGSYNILVRKPKHHVTVNQFKVKEYELPRFQLTVDVPKEIFIKNNMSVSVSAGDPNGQGVPGRLSGSLCTKFGLVHPGDNDVCINITGETDSSGTFSKVLNLNELPLDLIGHYVDQKLNITVKEEATETLAHSPKVTFDPEVLPSLKPGIPYVVGMTLRDRELKPMKNEVIELQIDYNNVHNLTTDAEGKAQYEIDMATYERPYLFITANYKDPGEESRPEWLDDPLDYIMAERFYSLTGSYIQVDYPQKELSCGKTYDIPVRYLLSPEGLGGGIRNISFYFLMVSRGKIVSSGEHSVDVSDKLPCLRATEQDKNMDVNITRCGNFSLSLTMPSQYSPRINIVVYSMLQAEVITGIAHLNMEKCLKHQVSLSFSASQGTPGSNVNLTLRADPRSLCGLLAIDSSLILLGPGTQLTAERVYNALQYLSLNGYSVGEYNVEPAAPPCIDSENRVLDDGLVYQPVQFPGQGNTYNEFKSAGLHFATNSSIYKPELCGFYGYTLGFFHSNMATPLSATLPVSVSVPGEPISTVRKSFPEVWNFDIVAVGDTGSASPALKAPDTITQWQASMFCLSEGKGLGVTKYPSNFTSSLPFFVEVSVPFSFTRGEMLLLRAFVSNYLNQCIKVRVTLQPSKDYTAVLQEGTQDMCVCPKGRASYSWNVTANSLGVISFNVTAQTTFIGATCGGPPNTTQPPRSDTVIKTVIVEAEGIEKEVTYSNLVCVEGTKSVIPINITPPPNMVADSAQGSVTVIGDLLGHAVNNPDSLIQMPTGCGEQNLVKLMPIPAVLAYLNCSGQLTKEMQDKAVQFMQTGYIRQLGYKRWDGTFSAFGQSDHEGSSWLTALIFHTFELIKPYTLVDPTVQNQALLALQRMQDPKTGCFKATGTLFHSGLKGGADNEISFTGYVAAMLWNTPYPAAQTLLHGAFSCLDEASKREQSLYNLVLMFYAFAVSGNMEKRNYILAQLKSKAIHKVGTTHWERPDKPKEETSPFFSAPSPSAETEITGYALLGMTYGPAPSQDDKSYMAQIALWFAQQQNSQGGYRSTADTVVALRALARYSCLIYKPGATNQVKVTSGNTVIANFNVQPNNRLLVQRQPLPKVPGNYGFEVEGKGCCLVQCSVRYNVPVIKGVSAFSLSVQSDRKSCVNGVAYTIPIAMSVSYHGNRNQSNMAVIMAKLLSGYTVEYQSLQQLRQNVSKVEQMDNRLVIYLESVSSKPITLSVTLEMSNRVQNFQPQFVYVFDYYETGDNGVAELKHSCSA</sequence>
<evidence type="ECO:0000256" key="7">
    <source>
        <dbReference type="ARBA" id="ARBA00023157"/>
    </source>
</evidence>
<dbReference type="Pfam" id="PF17789">
    <property type="entry name" value="MG4"/>
    <property type="match status" value="1"/>
</dbReference>
<dbReference type="Pfam" id="PF17791">
    <property type="entry name" value="MG3"/>
    <property type="match status" value="1"/>
</dbReference>
<dbReference type="GO" id="GO:0004867">
    <property type="term" value="F:serine-type endopeptidase inhibitor activity"/>
    <property type="evidence" value="ECO:0007669"/>
    <property type="project" value="UniProtKB-KW"/>
</dbReference>
<dbReference type="InterPro" id="IPR047565">
    <property type="entry name" value="Alpha-macroglob_thiol-ester_cl"/>
</dbReference>
<dbReference type="InterPro" id="IPR011625">
    <property type="entry name" value="A2M_N_BRD"/>
</dbReference>
<keyword evidence="3" id="KW-0964">Secreted</keyword>
<feature type="domain" description="Alpha-2-macroglobulin" evidence="12">
    <location>
        <begin position="740"/>
        <end position="831"/>
    </location>
</feature>
<evidence type="ECO:0000259" key="11">
    <source>
        <dbReference type="SMART" id="SM01359"/>
    </source>
</evidence>
<reference evidence="14" key="1">
    <citation type="journal article" date="2010" name="Science">
        <title>The genome of the Western clawed frog Xenopus tropicalis.</title>
        <authorList>
            <person name="Hellsten U."/>
            <person name="Harland R.M."/>
            <person name="Gilchrist M.J."/>
            <person name="Hendrix D."/>
            <person name="Jurka J."/>
            <person name="Kapitonov V."/>
            <person name="Ovcharenko I."/>
            <person name="Putnam N.H."/>
            <person name="Shu S."/>
            <person name="Taher L."/>
            <person name="Blitz I.L."/>
            <person name="Blumberg B."/>
            <person name="Dichmann D.S."/>
            <person name="Dubchak I."/>
            <person name="Amaya E."/>
            <person name="Detter J.C."/>
            <person name="Fletcher R."/>
            <person name="Gerhard D.S."/>
            <person name="Goodstein D."/>
            <person name="Graves T."/>
            <person name="Grigoriev I.V."/>
            <person name="Grimwood J."/>
            <person name="Kawashima T."/>
            <person name="Lindquist E."/>
            <person name="Lucas S.M."/>
            <person name="Mead P.E."/>
            <person name="Mitros T."/>
            <person name="Ogino H."/>
            <person name="Ohta Y."/>
            <person name="Poliakov A.V."/>
            <person name="Pollet N."/>
            <person name="Robert J."/>
            <person name="Salamov A."/>
            <person name="Sater A.K."/>
            <person name="Schmutz J."/>
            <person name="Terry A."/>
            <person name="Vize P.D."/>
            <person name="Warren W.C."/>
            <person name="Wells D."/>
            <person name="Wills A."/>
            <person name="Wilson R.K."/>
            <person name="Zimmerman L.B."/>
            <person name="Zorn A.M."/>
            <person name="Grainger R."/>
            <person name="Grammer T."/>
            <person name="Khokha M.K."/>
            <person name="Richardson P.M."/>
            <person name="Rokhsar D.S."/>
        </authorList>
    </citation>
    <scope>NUCLEOTIDE SEQUENCE [LARGE SCALE GENOMIC DNA]</scope>
    <source>
        <strain evidence="14">Nigerian</strain>
    </source>
</reference>
<evidence type="ECO:0000256" key="9">
    <source>
        <dbReference type="SAM" id="MobiDB-lite"/>
    </source>
</evidence>
<dbReference type="SMART" id="SM01361">
    <property type="entry name" value="A2M_recep"/>
    <property type="match status" value="1"/>
</dbReference>
<protein>
    <submittedName>
        <fullName evidence="14">Ovostatin-like</fullName>
    </submittedName>
</protein>
<evidence type="ECO:0000256" key="4">
    <source>
        <dbReference type="ARBA" id="ARBA00022690"/>
    </source>
</evidence>
<dbReference type="InterPro" id="IPR019742">
    <property type="entry name" value="MacrogloblnA2_CS"/>
</dbReference>
<dbReference type="InterPro" id="IPR002890">
    <property type="entry name" value="MG2"/>
</dbReference>
<dbReference type="InterPro" id="IPR011626">
    <property type="entry name" value="Alpha-macroglobulin_TED"/>
</dbReference>
<evidence type="ECO:0000313" key="14">
    <source>
        <dbReference type="Ensembl" id="ENSXETP00000112206"/>
    </source>
</evidence>
<keyword evidence="7" id="KW-1015">Disulfide bond</keyword>
<feature type="domain" description="Alpha-macroglobulin receptor-binding" evidence="13">
    <location>
        <begin position="1367"/>
        <end position="1452"/>
    </location>
</feature>
<dbReference type="InterPro" id="IPR041555">
    <property type="entry name" value="MG3"/>
</dbReference>
<dbReference type="SUPFAM" id="SSF49410">
    <property type="entry name" value="Alpha-macroglobulin receptor domain"/>
    <property type="match status" value="1"/>
</dbReference>
<dbReference type="SUPFAM" id="SSF48239">
    <property type="entry name" value="Terpenoid cyclases/Protein prenyltransferases"/>
    <property type="match status" value="1"/>
</dbReference>
<dbReference type="Gene3D" id="6.20.50.160">
    <property type="match status" value="1"/>
</dbReference>
<evidence type="ECO:0000256" key="3">
    <source>
        <dbReference type="ARBA" id="ARBA00022525"/>
    </source>
</evidence>
<feature type="compositionally biased region" description="Basic and acidic residues" evidence="9">
    <location>
        <begin position="1177"/>
        <end position="1187"/>
    </location>
</feature>
<reference evidence="14" key="2">
    <citation type="submission" date="2021-03" db="UniProtKB">
        <authorList>
            <consortium name="Ensembl"/>
        </authorList>
    </citation>
    <scope>IDENTIFICATION</scope>
</reference>
<dbReference type="GeneTree" id="ENSGT00940000154904"/>
<dbReference type="InterPro" id="IPR040839">
    <property type="entry name" value="MG4"/>
</dbReference>
<proteinExistence type="inferred from homology"/>
<dbReference type="Pfam" id="PF01835">
    <property type="entry name" value="MG2"/>
    <property type="match status" value="1"/>
</dbReference>
<evidence type="ECO:0000256" key="5">
    <source>
        <dbReference type="ARBA" id="ARBA00022729"/>
    </source>
</evidence>
<dbReference type="Pfam" id="PF07677">
    <property type="entry name" value="A2M_recep"/>
    <property type="match status" value="1"/>
</dbReference>
<dbReference type="InterPro" id="IPR014756">
    <property type="entry name" value="Ig_E-set"/>
</dbReference>
<evidence type="ECO:0000259" key="12">
    <source>
        <dbReference type="SMART" id="SM01360"/>
    </source>
</evidence>
<gene>
    <name evidence="14" type="primary">LOC100487580</name>
</gene>
<keyword evidence="8" id="KW-0325">Glycoprotein</keyword>
<feature type="chain" id="PRO_5030967117" evidence="10">
    <location>
        <begin position="31"/>
        <end position="1458"/>
    </location>
</feature>
<dbReference type="Pfam" id="PF07703">
    <property type="entry name" value="A2M_BRD"/>
    <property type="match status" value="1"/>
</dbReference>
<dbReference type="FunFam" id="2.60.40.1930:FF:000001">
    <property type="entry name" value="CD109 isoform 3"/>
    <property type="match status" value="1"/>
</dbReference>
<dbReference type="SUPFAM" id="SSF81296">
    <property type="entry name" value="E set domains"/>
    <property type="match status" value="1"/>
</dbReference>
<evidence type="ECO:0000256" key="10">
    <source>
        <dbReference type="SAM" id="SignalP"/>
    </source>
</evidence>
<keyword evidence="5 10" id="KW-0732">Signal</keyword>
<comment type="subcellular location">
    <subcellularLocation>
        <location evidence="1">Secreted</location>
    </subcellularLocation>
</comment>
<dbReference type="InterPro" id="IPR036595">
    <property type="entry name" value="A-macroglobulin_rcpt-bd_sf"/>
</dbReference>
<evidence type="ECO:0000256" key="2">
    <source>
        <dbReference type="ARBA" id="ARBA00010952"/>
    </source>
</evidence>
<feature type="domain" description="Alpha-2-macroglobulin bait region" evidence="11">
    <location>
        <begin position="447"/>
        <end position="612"/>
    </location>
</feature>
<accession>A0A803JW03</accession>
<name>A0A803JW03_XENTR</name>
<dbReference type="Gene3D" id="2.60.40.1930">
    <property type="match status" value="2"/>
</dbReference>
<dbReference type="InterPro" id="IPR008930">
    <property type="entry name" value="Terpenoid_cyclase/PrenylTrfase"/>
</dbReference>
<keyword evidence="4" id="KW-0646">Protease inhibitor</keyword>
<feature type="signal peptide" evidence="10">
    <location>
        <begin position="1"/>
        <end position="30"/>
    </location>
</feature>
<dbReference type="Gene3D" id="2.60.40.690">
    <property type="entry name" value="Alpha-macroglobulin, receptor-binding domain"/>
    <property type="match status" value="1"/>
</dbReference>
<comment type="similarity">
    <text evidence="2">Belongs to the protease inhibitor I39 (alpha-2-macroglobulin) family.</text>
</comment>
<feature type="compositionally biased region" description="Low complexity" evidence="9">
    <location>
        <begin position="1188"/>
        <end position="1197"/>
    </location>
</feature>
<dbReference type="Ensembl" id="ENSXETT00000111152">
    <property type="protein sequence ID" value="ENSXETP00000112206"/>
    <property type="gene ID" value="ENSXETG00000043913"/>
</dbReference>
<feature type="region of interest" description="Disordered" evidence="9">
    <location>
        <begin position="1177"/>
        <end position="1197"/>
    </location>
</feature>
<dbReference type="SMART" id="SM01419">
    <property type="entry name" value="Thiol-ester_cl"/>
    <property type="match status" value="1"/>
</dbReference>
<dbReference type="PROSITE" id="PS00477">
    <property type="entry name" value="ALPHA_2_MACROGLOBULIN"/>
    <property type="match status" value="1"/>
</dbReference>
<dbReference type="InterPro" id="IPR001599">
    <property type="entry name" value="Macroglobln_a2"/>
</dbReference>
<dbReference type="SMART" id="SM01360">
    <property type="entry name" value="A2M"/>
    <property type="match status" value="1"/>
</dbReference>
<dbReference type="GO" id="GO:0005615">
    <property type="term" value="C:extracellular space"/>
    <property type="evidence" value="ECO:0007669"/>
    <property type="project" value="InterPro"/>
</dbReference>
<dbReference type="InterPro" id="IPR050473">
    <property type="entry name" value="A2M/Complement_sys"/>
</dbReference>
<dbReference type="Pfam" id="PF07678">
    <property type="entry name" value="TED_complement"/>
    <property type="match status" value="1"/>
</dbReference>
<dbReference type="Pfam" id="PF00207">
    <property type="entry name" value="A2M"/>
    <property type="match status" value="1"/>
</dbReference>
<dbReference type="InterPro" id="IPR009048">
    <property type="entry name" value="A-macroglobulin_rcpt-bd"/>
</dbReference>
<dbReference type="Gene3D" id="1.50.10.20">
    <property type="match status" value="1"/>
</dbReference>
<dbReference type="InterPro" id="IPR013783">
    <property type="entry name" value="Ig-like_fold"/>
</dbReference>
<evidence type="ECO:0000259" key="13">
    <source>
        <dbReference type="SMART" id="SM01361"/>
    </source>
</evidence>
<evidence type="ECO:0000256" key="1">
    <source>
        <dbReference type="ARBA" id="ARBA00004613"/>
    </source>
</evidence>
<dbReference type="SMART" id="SM01359">
    <property type="entry name" value="A2M_N_2"/>
    <property type="match status" value="1"/>
</dbReference>
<evidence type="ECO:0000256" key="6">
    <source>
        <dbReference type="ARBA" id="ARBA00022900"/>
    </source>
</evidence>